<accession>A0ABS8VC57</accession>
<dbReference type="Proteomes" id="UP000823775">
    <property type="component" value="Unassembled WGS sequence"/>
</dbReference>
<dbReference type="EMBL" id="JACEIK010003916">
    <property type="protein sequence ID" value="MCD9643530.1"/>
    <property type="molecule type" value="Genomic_DNA"/>
</dbReference>
<gene>
    <name evidence="2" type="ORF">HAX54_031105</name>
</gene>
<proteinExistence type="predicted"/>
<protein>
    <submittedName>
        <fullName evidence="2">Uncharacterized protein</fullName>
    </submittedName>
</protein>
<keyword evidence="3" id="KW-1185">Reference proteome</keyword>
<feature type="region of interest" description="Disordered" evidence="1">
    <location>
        <begin position="1"/>
        <end position="55"/>
    </location>
</feature>
<evidence type="ECO:0000313" key="3">
    <source>
        <dbReference type="Proteomes" id="UP000823775"/>
    </source>
</evidence>
<sequence>LAVPARHLQNAEGDSRNANDSSVQGSGLKPFRLTGISPDLTNDSSVVIVPNAPKQ</sequence>
<feature type="compositionally biased region" description="Polar residues" evidence="1">
    <location>
        <begin position="16"/>
        <end position="25"/>
    </location>
</feature>
<feature type="non-terminal residue" evidence="2">
    <location>
        <position position="55"/>
    </location>
</feature>
<feature type="non-terminal residue" evidence="2">
    <location>
        <position position="1"/>
    </location>
</feature>
<evidence type="ECO:0000313" key="2">
    <source>
        <dbReference type="EMBL" id="MCD9643530.1"/>
    </source>
</evidence>
<reference evidence="2 3" key="1">
    <citation type="journal article" date="2021" name="BMC Genomics">
        <title>Datura genome reveals duplications of psychoactive alkaloid biosynthetic genes and high mutation rate following tissue culture.</title>
        <authorList>
            <person name="Rajewski A."/>
            <person name="Carter-House D."/>
            <person name="Stajich J."/>
            <person name="Litt A."/>
        </authorList>
    </citation>
    <scope>NUCLEOTIDE SEQUENCE [LARGE SCALE GENOMIC DNA]</scope>
    <source>
        <strain evidence="2">AR-01</strain>
    </source>
</reference>
<comment type="caution">
    <text evidence="2">The sequence shown here is derived from an EMBL/GenBank/DDBJ whole genome shotgun (WGS) entry which is preliminary data.</text>
</comment>
<name>A0ABS8VC57_DATST</name>
<organism evidence="2 3">
    <name type="scientific">Datura stramonium</name>
    <name type="common">Jimsonweed</name>
    <name type="synonym">Common thornapple</name>
    <dbReference type="NCBI Taxonomy" id="4076"/>
    <lineage>
        <taxon>Eukaryota</taxon>
        <taxon>Viridiplantae</taxon>
        <taxon>Streptophyta</taxon>
        <taxon>Embryophyta</taxon>
        <taxon>Tracheophyta</taxon>
        <taxon>Spermatophyta</taxon>
        <taxon>Magnoliopsida</taxon>
        <taxon>eudicotyledons</taxon>
        <taxon>Gunneridae</taxon>
        <taxon>Pentapetalae</taxon>
        <taxon>asterids</taxon>
        <taxon>lamiids</taxon>
        <taxon>Solanales</taxon>
        <taxon>Solanaceae</taxon>
        <taxon>Solanoideae</taxon>
        <taxon>Datureae</taxon>
        <taxon>Datura</taxon>
    </lineage>
</organism>
<evidence type="ECO:0000256" key="1">
    <source>
        <dbReference type="SAM" id="MobiDB-lite"/>
    </source>
</evidence>